<proteinExistence type="predicted"/>
<accession>A0ABS7PXC2</accession>
<organism evidence="1 2">
    <name type="scientific">Sphingomonas colocasiae</name>
    <dbReference type="NCBI Taxonomy" id="1848973"/>
    <lineage>
        <taxon>Bacteria</taxon>
        <taxon>Pseudomonadati</taxon>
        <taxon>Pseudomonadota</taxon>
        <taxon>Alphaproteobacteria</taxon>
        <taxon>Sphingomonadales</taxon>
        <taxon>Sphingomonadaceae</taxon>
        <taxon>Sphingomonas</taxon>
    </lineage>
</organism>
<evidence type="ECO:0008006" key="3">
    <source>
        <dbReference type="Google" id="ProtNLM"/>
    </source>
</evidence>
<name>A0ABS7PXC2_9SPHN</name>
<sequence>MNIEARRLRRSGKLRREAENCLAIAVREPQPDMAALLIDEAVRLAMRARELGGEANDA</sequence>
<dbReference type="Proteomes" id="UP000706039">
    <property type="component" value="Unassembled WGS sequence"/>
</dbReference>
<keyword evidence="2" id="KW-1185">Reference proteome</keyword>
<dbReference type="EMBL" id="JAINVV010000014">
    <property type="protein sequence ID" value="MBY8826015.1"/>
    <property type="molecule type" value="Genomic_DNA"/>
</dbReference>
<evidence type="ECO:0000313" key="1">
    <source>
        <dbReference type="EMBL" id="MBY8826015.1"/>
    </source>
</evidence>
<comment type="caution">
    <text evidence="1">The sequence shown here is derived from an EMBL/GenBank/DDBJ whole genome shotgun (WGS) entry which is preliminary data.</text>
</comment>
<protein>
    <recommendedName>
        <fullName evidence="3">DUF982 domain-containing protein</fullName>
    </recommendedName>
</protein>
<gene>
    <name evidence="1" type="ORF">K7G82_27185</name>
</gene>
<evidence type="ECO:0000313" key="2">
    <source>
        <dbReference type="Proteomes" id="UP000706039"/>
    </source>
</evidence>
<dbReference type="RefSeq" id="WP_222993256.1">
    <property type="nucleotide sequence ID" value="NZ_JAINVV010000014.1"/>
</dbReference>
<reference evidence="1 2" key="1">
    <citation type="submission" date="2021-08" db="EMBL/GenBank/DDBJ databases">
        <authorList>
            <person name="Tuo L."/>
        </authorList>
    </citation>
    <scope>NUCLEOTIDE SEQUENCE [LARGE SCALE GENOMIC DNA]</scope>
    <source>
        <strain evidence="1 2">JCM 31229</strain>
    </source>
</reference>